<feature type="region of interest" description="Disordered" evidence="12">
    <location>
        <begin position="1"/>
        <end position="143"/>
    </location>
</feature>
<dbReference type="GO" id="GO:0031262">
    <property type="term" value="C:Ndc80 complex"/>
    <property type="evidence" value="ECO:0007669"/>
    <property type="project" value="UniProtKB-UniRule"/>
</dbReference>
<keyword evidence="7 10" id="KW-0539">Nucleus</keyword>
<evidence type="ECO:0000256" key="1">
    <source>
        <dbReference type="ARBA" id="ARBA00007050"/>
    </source>
</evidence>
<keyword evidence="2 10" id="KW-0158">Chromosome</keyword>
<dbReference type="GO" id="GO:0051315">
    <property type="term" value="P:attachment of mitotic spindle microtubules to kinetochore"/>
    <property type="evidence" value="ECO:0007669"/>
    <property type="project" value="UniProtKB-UniRule"/>
</dbReference>
<dbReference type="PANTHER" id="PTHR10643:SF2">
    <property type="entry name" value="KINETOCHORE PROTEIN NDC80 HOMOLOG"/>
    <property type="match status" value="1"/>
</dbReference>
<keyword evidence="9 10" id="KW-0137">Centromere</keyword>
<keyword evidence="15" id="KW-1185">Reference proteome</keyword>
<evidence type="ECO:0000256" key="8">
    <source>
        <dbReference type="ARBA" id="ARBA00023306"/>
    </source>
</evidence>
<proteinExistence type="inferred from homology"/>
<evidence type="ECO:0000313" key="15">
    <source>
        <dbReference type="Proteomes" id="UP000193218"/>
    </source>
</evidence>
<evidence type="ECO:0000256" key="10">
    <source>
        <dbReference type="RuleBase" id="RU368072"/>
    </source>
</evidence>
<dbReference type="AlphaFoldDB" id="A0A1Y1U8I5"/>
<evidence type="ECO:0000256" key="3">
    <source>
        <dbReference type="ARBA" id="ARBA00022618"/>
    </source>
</evidence>
<evidence type="ECO:0000256" key="11">
    <source>
        <dbReference type="SAM" id="Coils"/>
    </source>
</evidence>
<evidence type="ECO:0000256" key="12">
    <source>
        <dbReference type="SAM" id="MobiDB-lite"/>
    </source>
</evidence>
<accession>A0A1Y1U8I5</accession>
<keyword evidence="4 10" id="KW-0498">Mitosis</keyword>
<feature type="domain" description="Kinetochore protein Ndc80 CH" evidence="13">
    <location>
        <begin position="122"/>
        <end position="261"/>
    </location>
</feature>
<comment type="subunit">
    <text evidence="10">Component of the NDC80 complex.</text>
</comment>
<evidence type="ECO:0000256" key="4">
    <source>
        <dbReference type="ARBA" id="ARBA00022776"/>
    </source>
</evidence>
<dbReference type="FunCoup" id="A0A1Y1U8I5">
    <property type="interactions" value="192"/>
</dbReference>
<evidence type="ECO:0000256" key="2">
    <source>
        <dbReference type="ARBA" id="ARBA00022454"/>
    </source>
</evidence>
<feature type="coiled-coil region" evidence="11">
    <location>
        <begin position="379"/>
        <end position="451"/>
    </location>
</feature>
<dbReference type="RefSeq" id="XP_021868613.1">
    <property type="nucleotide sequence ID" value="XM_022018613.1"/>
</dbReference>
<evidence type="ECO:0000313" key="14">
    <source>
        <dbReference type="EMBL" id="ORX34350.1"/>
    </source>
</evidence>
<dbReference type="InParanoid" id="A0A1Y1U8I5"/>
<gene>
    <name evidence="14" type="ORF">BD324DRAFT_653128</name>
</gene>
<evidence type="ECO:0000256" key="7">
    <source>
        <dbReference type="ARBA" id="ARBA00023242"/>
    </source>
</evidence>
<evidence type="ECO:0000256" key="6">
    <source>
        <dbReference type="ARBA" id="ARBA00023054"/>
    </source>
</evidence>
<reference evidence="14 15" key="1">
    <citation type="submission" date="2017-03" db="EMBL/GenBank/DDBJ databases">
        <title>Widespread Adenine N6-methylation of Active Genes in Fungi.</title>
        <authorList>
            <consortium name="DOE Joint Genome Institute"/>
            <person name="Mondo S.J."/>
            <person name="Dannebaum R.O."/>
            <person name="Kuo R.C."/>
            <person name="Louie K.B."/>
            <person name="Bewick A.J."/>
            <person name="Labutti K."/>
            <person name="Haridas S."/>
            <person name="Kuo A."/>
            <person name="Salamov A."/>
            <person name="Ahrendt S.R."/>
            <person name="Lau R."/>
            <person name="Bowen B.P."/>
            <person name="Lipzen A."/>
            <person name="Sullivan W."/>
            <person name="Andreopoulos W.B."/>
            <person name="Clum A."/>
            <person name="Lindquist E."/>
            <person name="Daum C."/>
            <person name="Northen T.R."/>
            <person name="Ramamoorthy G."/>
            <person name="Schmitz R.J."/>
            <person name="Gryganskyi A."/>
            <person name="Culley D."/>
            <person name="Magnuson J."/>
            <person name="James T.Y."/>
            <person name="O'Malley M.A."/>
            <person name="Stajich J.E."/>
            <person name="Spatafora J.W."/>
            <person name="Visel A."/>
            <person name="Grigoriev I.V."/>
        </authorList>
    </citation>
    <scope>NUCLEOTIDE SEQUENCE [LARGE SCALE GENOMIC DNA]</scope>
    <source>
        <strain evidence="14 15">NRRL Y-17943</strain>
    </source>
</reference>
<keyword evidence="5 10" id="KW-0995">Kinetochore</keyword>
<dbReference type="GeneID" id="33560422"/>
<dbReference type="GO" id="GO:0051301">
    <property type="term" value="P:cell division"/>
    <property type="evidence" value="ECO:0007669"/>
    <property type="project" value="UniProtKB-UniRule"/>
</dbReference>
<evidence type="ECO:0000259" key="13">
    <source>
        <dbReference type="Pfam" id="PF03801"/>
    </source>
</evidence>
<keyword evidence="8 10" id="KW-0131">Cell cycle</keyword>
<dbReference type="STRING" id="4999.A0A1Y1U8I5"/>
<keyword evidence="6 11" id="KW-0175">Coiled coil</keyword>
<dbReference type="EMBL" id="NBSH01000014">
    <property type="protein sequence ID" value="ORX34350.1"/>
    <property type="molecule type" value="Genomic_DNA"/>
</dbReference>
<feature type="coiled-coil region" evidence="11">
    <location>
        <begin position="509"/>
        <end position="579"/>
    </location>
</feature>
<dbReference type="InterPro" id="IPR038273">
    <property type="entry name" value="Ndc80_sf"/>
</dbReference>
<name>A0A1Y1U8I5_9TREE</name>
<comment type="similarity">
    <text evidence="1 10">Belongs to the NDC80/HEC1 family.</text>
</comment>
<dbReference type="PANTHER" id="PTHR10643">
    <property type="entry name" value="KINETOCHORE PROTEIN NDC80"/>
    <property type="match status" value="1"/>
</dbReference>
<dbReference type="Proteomes" id="UP000193218">
    <property type="component" value="Unassembled WGS sequence"/>
</dbReference>
<comment type="caution">
    <text evidence="14">The sequence shown here is derived from an EMBL/GenBank/DDBJ whole genome shotgun (WGS) entry which is preliminary data.</text>
</comment>
<evidence type="ECO:0000256" key="9">
    <source>
        <dbReference type="ARBA" id="ARBA00023328"/>
    </source>
</evidence>
<comment type="subcellular location">
    <subcellularLocation>
        <location evidence="10">Chromosome</location>
        <location evidence="10">Centromere</location>
        <location evidence="10">Kinetochore</location>
    </subcellularLocation>
    <subcellularLocation>
        <location evidence="10">Nucleus</location>
    </subcellularLocation>
</comment>
<protein>
    <recommendedName>
        <fullName evidence="10">Kinetochore protein NDC80</fullName>
    </recommendedName>
</protein>
<dbReference type="Gene3D" id="1.10.418.30">
    <property type="entry name" value="Ncd80 complex, Ncd80 subunit"/>
    <property type="match status" value="1"/>
</dbReference>
<dbReference type="InterPro" id="IPR055260">
    <property type="entry name" value="Ndc80_CH"/>
</dbReference>
<comment type="function">
    <text evidence="10">Acts as a component of the essential kinetochore-associated NDC80 complex, which is required for chromosome segregation and spindle checkpoint activity.</text>
</comment>
<dbReference type="GO" id="GO:0005634">
    <property type="term" value="C:nucleus"/>
    <property type="evidence" value="ECO:0007669"/>
    <property type="project" value="UniProtKB-SubCell"/>
</dbReference>
<keyword evidence="3 10" id="KW-0132">Cell division</keyword>
<organism evidence="14 15">
    <name type="scientific">Kockovaella imperatae</name>
    <dbReference type="NCBI Taxonomy" id="4999"/>
    <lineage>
        <taxon>Eukaryota</taxon>
        <taxon>Fungi</taxon>
        <taxon>Dikarya</taxon>
        <taxon>Basidiomycota</taxon>
        <taxon>Agaricomycotina</taxon>
        <taxon>Tremellomycetes</taxon>
        <taxon>Tremellales</taxon>
        <taxon>Cuniculitremaceae</taxon>
        <taxon>Kockovaella</taxon>
    </lineage>
</organism>
<dbReference type="InterPro" id="IPR005550">
    <property type="entry name" value="Kinetochore_Ndc80"/>
</dbReference>
<evidence type="ECO:0000256" key="5">
    <source>
        <dbReference type="ARBA" id="ARBA00022838"/>
    </source>
</evidence>
<dbReference type="OrthoDB" id="7459479at2759"/>
<sequence>MRALASDGPIGNSGAPQAAHLHVVNDKQPPPSSIPLPKQTRVGGGRMSIAPAAQPSARRTSTMPGAPLGGPAGPSVLRHSNSQEGLRRSTMASGGLASGTRGDAGFLNRQSQTARNPPGSVRRSSIFPSAGRQSMAPGMFTPAVRDTRPYKDKTFGLNCINNLTEFLINNRCPVPITPRTFAVVSTKDVQAIFRFLVSDFVDPQTAWNKKFEDDAIQILKDLRYPSMEHCGKTALAAPGGTLNWPGVLAMLDWLVELNKAGQRWDDIGLVADPLRMPAKDLPLDSPNIETRLVWDFLSKTYLQWFEFGLEDFPEAEMEVMEVYDRMTQAALEQCEKVETEVQKRNVELQQLQAQEPPLKALEEEYIQLMSDKTKFIDFIEMHRQKAEKTRGVLQRAREAMAVQDQELEAARAELARIEAAVAAQNLSPDEVQRMNYERETLTRTLDEMRIKTMEASQFSYDQELQVTKSMDRFEQLYADYTSLAHQIGLVKPGSRQSLLAGKVDFTIDVELQAEDMADVQKEAKRLREQLRPELSAFGEKFRKEELELGNQVIELEDQHDRLTQEVEKHKQQVEMSEMRVKAQNDSAEDAKNTLLSETALANAKIAKLEKDVADMSNASQKGVLDAEHELEMSRIRFNELRHKTSLLQENVTAQLLKHIEIIANTRQHTADSLKSLRLFAEGHGV</sequence>
<dbReference type="Pfam" id="PF03801">
    <property type="entry name" value="Ndc80_HEC"/>
    <property type="match status" value="1"/>
</dbReference>